<name>A0A1I0QGY2_9EURY</name>
<dbReference type="AlphaFoldDB" id="A0A1I0QGY2"/>
<dbReference type="NCBIfam" id="NF041911">
    <property type="entry name" value="HVO_0649"/>
    <property type="match status" value="1"/>
</dbReference>
<dbReference type="EMBL" id="FOJA01000001">
    <property type="protein sequence ID" value="SEW26379.1"/>
    <property type="molecule type" value="Genomic_DNA"/>
</dbReference>
<evidence type="ECO:0000313" key="2">
    <source>
        <dbReference type="Proteomes" id="UP000198518"/>
    </source>
</evidence>
<organism evidence="1 2">
    <name type="scientific">Halobacterium jilantaiense</name>
    <dbReference type="NCBI Taxonomy" id="355548"/>
    <lineage>
        <taxon>Archaea</taxon>
        <taxon>Methanobacteriati</taxon>
        <taxon>Methanobacteriota</taxon>
        <taxon>Stenosarchaea group</taxon>
        <taxon>Halobacteria</taxon>
        <taxon>Halobacteriales</taxon>
        <taxon>Halobacteriaceae</taxon>
        <taxon>Halobacterium</taxon>
    </lineage>
</organism>
<reference evidence="1 2" key="1">
    <citation type="submission" date="2016-10" db="EMBL/GenBank/DDBJ databases">
        <authorList>
            <person name="de Groot N.N."/>
        </authorList>
    </citation>
    <scope>NUCLEOTIDE SEQUENCE [LARGE SCALE GENOMIC DNA]</scope>
    <source>
        <strain evidence="1 2">CGMCC 1.5337</strain>
    </source>
</reference>
<dbReference type="OrthoDB" id="165303at2157"/>
<sequence>MATKERGVTALDRLRSRYERVDTTCSACGYDDEDGRWRSTTDGSQVHYSHVCPRCGAVRKRTYRL</sequence>
<dbReference type="Proteomes" id="UP000198518">
    <property type="component" value="Unassembled WGS sequence"/>
</dbReference>
<gene>
    <name evidence="1" type="ORF">SAMN04487945_2607</name>
</gene>
<dbReference type="STRING" id="355548.SAMN04487945_2607"/>
<dbReference type="InterPro" id="IPR049696">
    <property type="entry name" value="HVO_0649-like"/>
</dbReference>
<keyword evidence="2" id="KW-1185">Reference proteome</keyword>
<evidence type="ECO:0000313" key="1">
    <source>
        <dbReference type="EMBL" id="SEW26379.1"/>
    </source>
</evidence>
<accession>A0A1I0QGY2</accession>
<protein>
    <recommendedName>
        <fullName evidence="3">Small CPxCG-related zinc finger protein</fullName>
    </recommendedName>
</protein>
<evidence type="ECO:0008006" key="3">
    <source>
        <dbReference type="Google" id="ProtNLM"/>
    </source>
</evidence>
<proteinExistence type="predicted"/>
<dbReference type="RefSeq" id="WP_089669908.1">
    <property type="nucleotide sequence ID" value="NZ_FOJA01000001.1"/>
</dbReference>